<dbReference type="InterPro" id="IPR002347">
    <property type="entry name" value="SDR_fam"/>
</dbReference>
<reference evidence="3" key="1">
    <citation type="submission" date="2022-11" db="UniProtKB">
        <authorList>
            <consortium name="WormBaseParasite"/>
        </authorList>
    </citation>
    <scope>IDENTIFICATION</scope>
</reference>
<dbReference type="InterPro" id="IPR036291">
    <property type="entry name" value="NAD(P)-bd_dom_sf"/>
</dbReference>
<name>A0A914E035_9BILA</name>
<dbReference type="Gene3D" id="3.40.50.720">
    <property type="entry name" value="NAD(P)-binding Rossmann-like Domain"/>
    <property type="match status" value="1"/>
</dbReference>
<evidence type="ECO:0000256" key="1">
    <source>
        <dbReference type="ARBA" id="ARBA00023002"/>
    </source>
</evidence>
<dbReference type="Proteomes" id="UP000887540">
    <property type="component" value="Unplaced"/>
</dbReference>
<dbReference type="GO" id="GO:0016491">
    <property type="term" value="F:oxidoreductase activity"/>
    <property type="evidence" value="ECO:0007669"/>
    <property type="project" value="UniProtKB-KW"/>
</dbReference>
<dbReference type="PANTHER" id="PTHR43313">
    <property type="entry name" value="SHORT-CHAIN DEHYDROGENASE/REDUCTASE FAMILY 9C"/>
    <property type="match status" value="1"/>
</dbReference>
<keyword evidence="2" id="KW-1185">Reference proteome</keyword>
<dbReference type="GO" id="GO:0008202">
    <property type="term" value="P:steroid metabolic process"/>
    <property type="evidence" value="ECO:0007669"/>
    <property type="project" value="TreeGrafter"/>
</dbReference>
<protein>
    <submittedName>
        <fullName evidence="3">Uncharacterized protein</fullName>
    </submittedName>
</protein>
<dbReference type="PROSITE" id="PS00061">
    <property type="entry name" value="ADH_SHORT"/>
    <property type="match status" value="1"/>
</dbReference>
<keyword evidence="1" id="KW-0560">Oxidoreductase</keyword>
<evidence type="ECO:0000313" key="2">
    <source>
        <dbReference type="Proteomes" id="UP000887540"/>
    </source>
</evidence>
<dbReference type="PRINTS" id="PR00081">
    <property type="entry name" value="GDHRDH"/>
</dbReference>
<dbReference type="InterPro" id="IPR020904">
    <property type="entry name" value="Sc_DH/Rdtase_CS"/>
</dbReference>
<dbReference type="SUPFAM" id="SSF51735">
    <property type="entry name" value="NAD(P)-binding Rossmann-fold domains"/>
    <property type="match status" value="1"/>
</dbReference>
<dbReference type="AlphaFoldDB" id="A0A914E035"/>
<dbReference type="Pfam" id="PF00106">
    <property type="entry name" value="adh_short"/>
    <property type="match status" value="1"/>
</dbReference>
<accession>A0A914E035</accession>
<evidence type="ECO:0000313" key="3">
    <source>
        <dbReference type="WBParaSite" id="ACRNAN_scaffold5044.g30682.t1"/>
    </source>
</evidence>
<sequence length="339" mass="38707">MYVIYCVFFIWIVYRIYRYFLEKTKLESIRGRYVLVTGCDSGFGRLLIKRLLAHGLNVFAGCYTLEGEESLKSECEKLDGQLYTINLDITSQKSVDTCYDYVKTILEANEADLWALVNNAGFCAIYGPNDWITSEEYELSIGVNLMGAIRVTQKFVHLLRKSKGRIVTMISASGRIHGFYTAPYATAKYGLQGYMDSLRLELHPFGVTCHVLEPGGFRTTFVSPEAMDARVESVWGKLSPEIKEEYGYDFKENFKESWKKGIELVGSFNLDEVVNAYMHALTANYPKYRYICGWDAKLLLVPLSFLPSFLQDTIIRLLTYLTPGPKFVPAVLRNTKKEL</sequence>
<dbReference type="PANTHER" id="PTHR43313:SF1">
    <property type="entry name" value="3BETA-HYDROXYSTEROID DEHYDROGENASE DHS-16"/>
    <property type="match status" value="1"/>
</dbReference>
<organism evidence="2 3">
    <name type="scientific">Acrobeloides nanus</name>
    <dbReference type="NCBI Taxonomy" id="290746"/>
    <lineage>
        <taxon>Eukaryota</taxon>
        <taxon>Metazoa</taxon>
        <taxon>Ecdysozoa</taxon>
        <taxon>Nematoda</taxon>
        <taxon>Chromadorea</taxon>
        <taxon>Rhabditida</taxon>
        <taxon>Tylenchina</taxon>
        <taxon>Cephalobomorpha</taxon>
        <taxon>Cephaloboidea</taxon>
        <taxon>Cephalobidae</taxon>
        <taxon>Acrobeloides</taxon>
    </lineage>
</organism>
<proteinExistence type="predicted"/>
<dbReference type="WBParaSite" id="ACRNAN_scaffold5044.g30682.t1">
    <property type="protein sequence ID" value="ACRNAN_scaffold5044.g30682.t1"/>
    <property type="gene ID" value="ACRNAN_scaffold5044.g30682"/>
</dbReference>